<proteinExistence type="predicted"/>
<dbReference type="EMBL" id="FZTC01000001">
    <property type="protein sequence ID" value="SNU32417.1"/>
    <property type="molecule type" value="Genomic_DNA"/>
</dbReference>
<protein>
    <submittedName>
        <fullName evidence="1">Uncharacterized protein</fullName>
    </submittedName>
</protein>
<reference evidence="2" key="1">
    <citation type="submission" date="2017-08" db="EMBL/GenBank/DDBJ databases">
        <authorList>
            <person name="Brisse S."/>
        </authorList>
    </citation>
    <scope>NUCLEOTIDE SEQUENCE [LARGE SCALE GENOMIC DNA]</scope>
    <source>
        <strain evidence="2">06D021</strain>
    </source>
</reference>
<accession>A0A285AUS0</accession>
<dbReference type="Proteomes" id="UP000220639">
    <property type="component" value="Unassembled WGS sequence"/>
</dbReference>
<dbReference type="AlphaFoldDB" id="A0A285AUS0"/>
<name>A0A285AUS0_9ENTR</name>
<evidence type="ECO:0000313" key="1">
    <source>
        <dbReference type="EMBL" id="SNU32417.1"/>
    </source>
</evidence>
<evidence type="ECO:0000313" key="2">
    <source>
        <dbReference type="Proteomes" id="UP000220639"/>
    </source>
</evidence>
<gene>
    <name evidence="1" type="ORF">KOSB73_10039</name>
</gene>
<organism evidence="1 2">
    <name type="scientific">Klebsiella grimontii</name>
    <dbReference type="NCBI Taxonomy" id="2058152"/>
    <lineage>
        <taxon>Bacteria</taxon>
        <taxon>Pseudomonadati</taxon>
        <taxon>Pseudomonadota</taxon>
        <taxon>Gammaproteobacteria</taxon>
        <taxon>Enterobacterales</taxon>
        <taxon>Enterobacteriaceae</taxon>
        <taxon>Klebsiella/Raoultella group</taxon>
        <taxon>Klebsiella</taxon>
    </lineage>
</organism>
<sequence length="101" mass="11589">MAKATTLEMLNQCWREQRVATHRRAFSAAGNLSEDRWAQVFNAHKRRVLRRKGLRNRAVWVASRLNDIQVWSALIGSNRKHIGLPPQIYRVTGNGGKVEVI</sequence>
<dbReference type="RefSeq" id="WP_049128789.1">
    <property type="nucleotide sequence ID" value="NZ_CBCSJA010000024.1"/>
</dbReference>